<proteinExistence type="inferred from homology"/>
<dbReference type="Pfam" id="PF04025">
    <property type="entry name" value="RemA-like"/>
    <property type="match status" value="1"/>
</dbReference>
<comment type="similarity">
    <text evidence="1">Belongs to the RemA family.</text>
</comment>
<dbReference type="EMBL" id="JBIACK010000004">
    <property type="protein sequence ID" value="MFE8700943.1"/>
    <property type="molecule type" value="Genomic_DNA"/>
</dbReference>
<dbReference type="Proteomes" id="UP001601059">
    <property type="component" value="Unassembled WGS sequence"/>
</dbReference>
<dbReference type="RefSeq" id="WP_389360626.1">
    <property type="nucleotide sequence ID" value="NZ_JBIACK010000004.1"/>
</dbReference>
<evidence type="ECO:0000313" key="3">
    <source>
        <dbReference type="EMBL" id="MFE8701282.1"/>
    </source>
</evidence>
<accession>A0ABW6KDS4</accession>
<sequence>MIFVNVGFGNLVQVSKIISILNPDSAPIKRLIQESRDAGILLDATCGRRTRSVVVSESDHIILSAIQSETLYARMQGKEANDAEEAE</sequence>
<comment type="caution">
    <text evidence="2">The sequence shown here is derived from an EMBL/GenBank/DDBJ whole genome shotgun (WGS) entry which is preliminary data.</text>
</comment>
<organism evidence="2 4">
    <name type="scientific">Cytobacillus spartinae</name>
    <dbReference type="NCBI Taxonomy" id="3299023"/>
    <lineage>
        <taxon>Bacteria</taxon>
        <taxon>Bacillati</taxon>
        <taxon>Bacillota</taxon>
        <taxon>Bacilli</taxon>
        <taxon>Bacillales</taxon>
        <taxon>Bacillaceae</taxon>
        <taxon>Cytobacillus</taxon>
    </lineage>
</organism>
<dbReference type="PANTHER" id="PTHR38449:SF1">
    <property type="entry name" value="REGULATORY PROTEIN SSL2874-RELATED"/>
    <property type="match status" value="1"/>
</dbReference>
<name>A0ABW6KDS4_9BACI</name>
<evidence type="ECO:0000313" key="2">
    <source>
        <dbReference type="EMBL" id="MFE8700943.1"/>
    </source>
</evidence>
<protein>
    <recommendedName>
        <fullName evidence="1">Putative regulatory protein ACFYKX_09975</fullName>
    </recommendedName>
</protein>
<dbReference type="PANTHER" id="PTHR38449">
    <property type="entry name" value="REGULATORY PROTEIN TM_1690-RELATED"/>
    <property type="match status" value="1"/>
</dbReference>
<dbReference type="InterPro" id="IPR007169">
    <property type="entry name" value="RemA-like"/>
</dbReference>
<reference evidence="2 4" key="1">
    <citation type="submission" date="2024-08" db="EMBL/GenBank/DDBJ databases">
        <title>Two novel Cytobacillus novel species.</title>
        <authorList>
            <person name="Liu G."/>
        </authorList>
    </citation>
    <scope>NUCLEOTIDE SEQUENCE [LARGE SCALE GENOMIC DNA]</scope>
    <source>
        <strain evidence="2 4">FJAT-54145</strain>
    </source>
</reference>
<dbReference type="HAMAP" id="MF_01503">
    <property type="entry name" value="RemA"/>
    <property type="match status" value="1"/>
</dbReference>
<evidence type="ECO:0000313" key="4">
    <source>
        <dbReference type="Proteomes" id="UP001601059"/>
    </source>
</evidence>
<evidence type="ECO:0000256" key="1">
    <source>
        <dbReference type="HAMAP-Rule" id="MF_01503"/>
    </source>
</evidence>
<dbReference type="EMBL" id="JBIACK010000004">
    <property type="protein sequence ID" value="MFE8701282.1"/>
    <property type="molecule type" value="Genomic_DNA"/>
</dbReference>
<keyword evidence="4" id="KW-1185">Reference proteome</keyword>
<gene>
    <name evidence="2" type="ORF">ACFYKX_09975</name>
    <name evidence="3" type="ORF">ACFYKX_11810</name>
</gene>
<dbReference type="NCBIfam" id="NF003315">
    <property type="entry name" value="PRK04323.1"/>
    <property type="match status" value="1"/>
</dbReference>